<dbReference type="GeneID" id="18763809"/>
<dbReference type="Pfam" id="PF00615">
    <property type="entry name" value="RGS"/>
    <property type="match status" value="1"/>
</dbReference>
<dbReference type="OMA" id="TWISAHS"/>
<evidence type="ECO:0000259" key="2">
    <source>
        <dbReference type="PROSITE" id="PS50132"/>
    </source>
</evidence>
<reference evidence="3 4" key="1">
    <citation type="journal article" date="2012" name="BMC Genomics">
        <title>Sequencing the genome of Marssonina brunnea reveals fungus-poplar co-evolution.</title>
        <authorList>
            <person name="Zhu S."/>
            <person name="Cao Y.-Z."/>
            <person name="Jiang C."/>
            <person name="Tan B.-Y."/>
            <person name="Wang Z."/>
            <person name="Feng S."/>
            <person name="Zhang L."/>
            <person name="Su X.-H."/>
            <person name="Brejova B."/>
            <person name="Vinar T."/>
            <person name="Xu M."/>
            <person name="Wang M.-X."/>
            <person name="Zhang S.-G."/>
            <person name="Huang M.-R."/>
            <person name="Wu R."/>
            <person name="Zhou Y."/>
        </authorList>
    </citation>
    <scope>NUCLEOTIDE SEQUENCE [LARGE SCALE GENOMIC DNA]</scope>
    <source>
        <strain evidence="3 4">MB_m1</strain>
    </source>
</reference>
<feature type="region of interest" description="Disordered" evidence="1">
    <location>
        <begin position="296"/>
        <end position="449"/>
    </location>
</feature>
<dbReference type="AlphaFoldDB" id="K1WYJ4"/>
<feature type="compositionally biased region" description="Low complexity" evidence="1">
    <location>
        <begin position="296"/>
        <end position="307"/>
    </location>
</feature>
<name>K1WYJ4_MARBU</name>
<feature type="compositionally biased region" description="Basic and acidic residues" evidence="1">
    <location>
        <begin position="232"/>
        <end position="241"/>
    </location>
</feature>
<protein>
    <submittedName>
        <fullName evidence="3">Regulator of G protein signaling domain protein RgsD</fullName>
    </submittedName>
</protein>
<feature type="region of interest" description="Disordered" evidence="1">
    <location>
        <begin position="498"/>
        <end position="521"/>
    </location>
</feature>
<feature type="region of interest" description="Disordered" evidence="1">
    <location>
        <begin position="642"/>
        <end position="661"/>
    </location>
</feature>
<sequence length="708" mass="76165">MKYPRSAMRKSRTRKLPPALSLHITAAGETSPRCSSVLSDCDADDEGFMSTGEILPSRALSLAIPPGPYCPRRPTLQEVLSNTAPPPWTLAAFMQYLSQNHCLETLEFTMDAKRYAKHHREMVDKHASAPSPPKGDDADYVRMLWQKLLDAYIAPNGPREVNLPSDVRDHLLSQPCKRTPPDPVELDTAVKIIYELMDESVLVPFLNSVSLSRGPDSYASPWTSDQSSPDAYRNRSLDERTLSPAQSRGRRGGSPSSGIDILSQSCRGLPLRRTHQSHHSHVSLALASRSGVSRLSTYLSGSSGTSSAEGPENMTDDSTDSQSPTGSALEPMTPPNTPPTSSAAFDASPGTSPHSAREGSSWKKMGAKLGWKKGRPGHSSHSSTSKFTFGRDTSDDSHGNIAPVTTPPAGTPHHSPDLRPQSPSLIDLTGRRPSVTTAMARPSLCPETDGDLLRSERWVTSAGTRGANIMRDGVAAEVNAPVGSEAGKNERMLLEKREAAPQQPCGTATQPSEQDESVHHTSALGDRQLTLGTSFETAEMDLNFEEVNGIWISAHPICHESTTSLSTTITVASILVEEQALNLDASVASSAASMISTEASIRSTSTTVSSDPYGWEEELDRKTFIEGTGICDEEAARRSSVGGGILETPSRGGVRDHQKGRSAGKRNCLLHRVWNVSGSRGERRSCTSDAGTGTLISPTNYEYPTFAI</sequence>
<dbReference type="KEGG" id="mbe:MBM_07874"/>
<dbReference type="PANTHER" id="PTHR10845">
    <property type="entry name" value="REGULATOR OF G PROTEIN SIGNALING"/>
    <property type="match status" value="1"/>
</dbReference>
<dbReference type="Proteomes" id="UP000006753">
    <property type="component" value="Unassembled WGS sequence"/>
</dbReference>
<dbReference type="SUPFAM" id="SSF48097">
    <property type="entry name" value="Regulator of G-protein signaling, RGS"/>
    <property type="match status" value="1"/>
</dbReference>
<dbReference type="HOGENOM" id="CLU_418654_0_0_1"/>
<dbReference type="Gene3D" id="1.10.167.10">
    <property type="entry name" value="Regulator of G-protein Signalling 4, domain 2"/>
    <property type="match status" value="1"/>
</dbReference>
<dbReference type="OrthoDB" id="10266999at2759"/>
<evidence type="ECO:0000313" key="4">
    <source>
        <dbReference type="Proteomes" id="UP000006753"/>
    </source>
</evidence>
<proteinExistence type="predicted"/>
<feature type="compositionally biased region" description="Polar residues" evidence="1">
    <location>
        <begin position="220"/>
        <end position="229"/>
    </location>
</feature>
<keyword evidence="4" id="KW-1185">Reference proteome</keyword>
<dbReference type="InterPro" id="IPR016137">
    <property type="entry name" value="RGS"/>
</dbReference>
<dbReference type="EMBL" id="JH921448">
    <property type="protein sequence ID" value="EKD13673.1"/>
    <property type="molecule type" value="Genomic_DNA"/>
</dbReference>
<evidence type="ECO:0000313" key="3">
    <source>
        <dbReference type="EMBL" id="EKD13673.1"/>
    </source>
</evidence>
<dbReference type="InterPro" id="IPR044926">
    <property type="entry name" value="RGS_subdomain_2"/>
</dbReference>
<dbReference type="PROSITE" id="PS50132">
    <property type="entry name" value="RGS"/>
    <property type="match status" value="1"/>
</dbReference>
<accession>K1WYJ4</accession>
<evidence type="ECO:0000256" key="1">
    <source>
        <dbReference type="SAM" id="MobiDB-lite"/>
    </source>
</evidence>
<dbReference type="PANTHER" id="PTHR10845:SF267">
    <property type="entry name" value="REGULATOR OF G PROTEIN SIGNALING DOMAIN PROTEIN (AFU_ORTHOLOGUE AFUA_6G06860)"/>
    <property type="match status" value="1"/>
</dbReference>
<gene>
    <name evidence="3" type="ORF">MBM_07874</name>
</gene>
<dbReference type="InParanoid" id="K1WYJ4"/>
<dbReference type="SMART" id="SM00315">
    <property type="entry name" value="RGS"/>
    <property type="match status" value="1"/>
</dbReference>
<dbReference type="eggNOG" id="ENOG502RY0F">
    <property type="taxonomic scope" value="Eukaryota"/>
</dbReference>
<feature type="compositionally biased region" description="Low complexity" evidence="1">
    <location>
        <begin position="379"/>
        <end position="390"/>
    </location>
</feature>
<dbReference type="InterPro" id="IPR036305">
    <property type="entry name" value="RGS_sf"/>
</dbReference>
<dbReference type="CDD" id="cd07440">
    <property type="entry name" value="RGS"/>
    <property type="match status" value="1"/>
</dbReference>
<organism evidence="3 4">
    <name type="scientific">Marssonina brunnea f. sp. multigermtubi (strain MB_m1)</name>
    <name type="common">Marssonina leaf spot fungus</name>
    <dbReference type="NCBI Taxonomy" id="1072389"/>
    <lineage>
        <taxon>Eukaryota</taxon>
        <taxon>Fungi</taxon>
        <taxon>Dikarya</taxon>
        <taxon>Ascomycota</taxon>
        <taxon>Pezizomycotina</taxon>
        <taxon>Leotiomycetes</taxon>
        <taxon>Helotiales</taxon>
        <taxon>Drepanopezizaceae</taxon>
        <taxon>Drepanopeziza</taxon>
    </lineage>
</organism>
<feature type="domain" description="RGS" evidence="2">
    <location>
        <begin position="93"/>
        <end position="213"/>
    </location>
</feature>
<feature type="region of interest" description="Disordered" evidence="1">
    <location>
        <begin position="216"/>
        <end position="262"/>
    </location>
</feature>